<evidence type="ECO:0000259" key="4">
    <source>
        <dbReference type="PROSITE" id="PS00662"/>
    </source>
</evidence>
<dbReference type="GO" id="GO:0005886">
    <property type="term" value="C:plasma membrane"/>
    <property type="evidence" value="ECO:0007669"/>
    <property type="project" value="TreeGrafter"/>
</dbReference>
<keyword evidence="2" id="KW-0547">Nucleotide-binding</keyword>
<dbReference type="GO" id="GO:0005524">
    <property type="term" value="F:ATP binding"/>
    <property type="evidence" value="ECO:0007669"/>
    <property type="project" value="UniProtKB-KW"/>
</dbReference>
<dbReference type="InterPro" id="IPR001482">
    <property type="entry name" value="T2SS/T4SS_dom"/>
</dbReference>
<evidence type="ECO:0000256" key="3">
    <source>
        <dbReference type="ARBA" id="ARBA00022840"/>
    </source>
</evidence>
<name>A0A1S6IP31_9LACT</name>
<dbReference type="EMBL" id="CP019728">
    <property type="protein sequence ID" value="AQS53312.1"/>
    <property type="molecule type" value="Genomic_DNA"/>
</dbReference>
<evidence type="ECO:0000256" key="2">
    <source>
        <dbReference type="ARBA" id="ARBA00022741"/>
    </source>
</evidence>
<dbReference type="Gene3D" id="3.40.50.300">
    <property type="entry name" value="P-loop containing nucleotide triphosphate hydrolases"/>
    <property type="match status" value="1"/>
</dbReference>
<proteinExistence type="inferred from homology"/>
<gene>
    <name evidence="5" type="primary">hxcR</name>
    <name evidence="5" type="ORF">BW727_100920</name>
</gene>
<dbReference type="SUPFAM" id="SSF52540">
    <property type="entry name" value="P-loop containing nucleoside triphosphate hydrolases"/>
    <property type="match status" value="1"/>
</dbReference>
<sequence>MENKIQEMLDHAVKMGINDVHILPDKSSYIVYFRVPSGLQRMNTLSMEMGERYIAHFKYLANMDIGERRKPQSGSCQFQLKNQSVELRISTISNYLFQESMVMRILYDQERQNEETMQVFFPDDYKVLKRLLNYRNGLILFSGPVGSGKTTTIYHLLREKYDQEPLQVITMEDPVEIKEPKFLQAEVNEKAGLSYELLIKQSLRHHPDILVIGEIRDEETAKMVIRSALTGHLVLATIHAKECTGVIERLLELGVSHQQLKQSLIGVVSQRLINKYCPLCQGACSIYCHLYKMTQKKALLFEILTDHDLKIIMEKQGGSQTFTSLNVKLRKAYGYGYITEKDFKNYQLF</sequence>
<dbReference type="GO" id="GO:0016887">
    <property type="term" value="F:ATP hydrolysis activity"/>
    <property type="evidence" value="ECO:0007669"/>
    <property type="project" value="TreeGrafter"/>
</dbReference>
<dbReference type="PANTHER" id="PTHR30258:SF2">
    <property type="entry name" value="COMG OPERON PROTEIN 1"/>
    <property type="match status" value="1"/>
</dbReference>
<feature type="domain" description="Bacterial type II secretion system protein E" evidence="4">
    <location>
        <begin position="203"/>
        <end position="217"/>
    </location>
</feature>
<dbReference type="Pfam" id="PF00437">
    <property type="entry name" value="T2SSE"/>
    <property type="match status" value="1"/>
</dbReference>
<dbReference type="PANTHER" id="PTHR30258">
    <property type="entry name" value="TYPE II SECRETION SYSTEM PROTEIN GSPE-RELATED"/>
    <property type="match status" value="1"/>
</dbReference>
<dbReference type="STRING" id="708126.BW727_100920"/>
<evidence type="ECO:0000256" key="1">
    <source>
        <dbReference type="ARBA" id="ARBA00006611"/>
    </source>
</evidence>
<evidence type="ECO:0000313" key="6">
    <source>
        <dbReference type="Proteomes" id="UP000188993"/>
    </source>
</evidence>
<dbReference type="InterPro" id="IPR047667">
    <property type="entry name" value="ATPase_ComGA"/>
</dbReference>
<accession>A0A1S6IP31</accession>
<comment type="similarity">
    <text evidence="1">Belongs to the GSP E family.</text>
</comment>
<dbReference type="KEGG" id="jda:BW727_100920"/>
<dbReference type="Gene3D" id="3.30.450.90">
    <property type="match status" value="1"/>
</dbReference>
<keyword evidence="3" id="KW-0067">ATP-binding</keyword>
<reference evidence="5 6" key="1">
    <citation type="journal article" date="2014" name="Int. J. Syst. Evol. Microbiol.">
        <title>Jeotgalibaca dankookensis gen. nov., sp. nov., a member of the family Carnobacteriaceae, isolated from seujeot (Korean traditional food).</title>
        <authorList>
            <person name="Lee D.G."/>
            <person name="Trujillo M.E."/>
            <person name="Kang H."/>
            <person name="Ahn T.Y."/>
        </authorList>
    </citation>
    <scope>NUCLEOTIDE SEQUENCE [LARGE SCALE GENOMIC DNA]</scope>
    <source>
        <strain evidence="5 6">EX-07</strain>
    </source>
</reference>
<organism evidence="5 6">
    <name type="scientific">Jeotgalibaca dankookensis</name>
    <dbReference type="NCBI Taxonomy" id="708126"/>
    <lineage>
        <taxon>Bacteria</taxon>
        <taxon>Bacillati</taxon>
        <taxon>Bacillota</taxon>
        <taxon>Bacilli</taxon>
        <taxon>Lactobacillales</taxon>
        <taxon>Carnobacteriaceae</taxon>
        <taxon>Jeotgalibaca</taxon>
    </lineage>
</organism>
<dbReference type="PROSITE" id="PS00662">
    <property type="entry name" value="T2SP_E"/>
    <property type="match status" value="1"/>
</dbReference>
<protein>
    <submittedName>
        <fullName evidence="5">Putative type II secretion system protein HxcR</fullName>
    </submittedName>
</protein>
<dbReference type="NCBIfam" id="NF041000">
    <property type="entry name" value="ATPase_ComGA"/>
    <property type="match status" value="1"/>
</dbReference>
<keyword evidence="6" id="KW-1185">Reference proteome</keyword>
<dbReference type="RefSeq" id="WP_335617524.1">
    <property type="nucleotide sequence ID" value="NZ_BBYN01000033.1"/>
</dbReference>
<dbReference type="Proteomes" id="UP000188993">
    <property type="component" value="Chromosome"/>
</dbReference>
<dbReference type="AlphaFoldDB" id="A0A1S6IP31"/>
<dbReference type="CDD" id="cd01129">
    <property type="entry name" value="PulE-GspE-like"/>
    <property type="match status" value="1"/>
</dbReference>
<dbReference type="InterPro" id="IPR027417">
    <property type="entry name" value="P-loop_NTPase"/>
</dbReference>
<evidence type="ECO:0000313" key="5">
    <source>
        <dbReference type="EMBL" id="AQS53312.1"/>
    </source>
</evidence>